<proteinExistence type="inferred from homology"/>
<dbReference type="Gene3D" id="2.30.110.10">
    <property type="entry name" value="Electron Transport, Fmn-binding Protein, Chain A"/>
    <property type="match status" value="1"/>
</dbReference>
<dbReference type="PIRSF" id="PIRSF000190">
    <property type="entry name" value="Pyd_amn-ph_oxd"/>
    <property type="match status" value="1"/>
</dbReference>
<dbReference type="InterPro" id="IPR011576">
    <property type="entry name" value="Pyridox_Oxase_N"/>
</dbReference>
<dbReference type="PANTHER" id="PTHR10851:SF0">
    <property type="entry name" value="PYRIDOXINE-5'-PHOSPHATE OXIDASE"/>
    <property type="match status" value="1"/>
</dbReference>
<dbReference type="eggNOG" id="COG0259">
    <property type="taxonomic scope" value="Bacteria"/>
</dbReference>
<comment type="similarity">
    <text evidence="1 5">Belongs to the pyridoxamine 5'-phosphate oxidase family.</text>
</comment>
<dbReference type="Pfam" id="PF10590">
    <property type="entry name" value="PNP_phzG_C"/>
    <property type="match status" value="1"/>
</dbReference>
<feature type="binding site" evidence="5 7">
    <location>
        <position position="104"/>
    </location>
    <ligand>
        <name>FMN</name>
        <dbReference type="ChEBI" id="CHEBI:58210"/>
    </ligand>
</feature>
<feature type="binding site" evidence="5 7">
    <location>
        <begin position="75"/>
        <end position="76"/>
    </location>
    <ligand>
        <name>FMN</name>
        <dbReference type="ChEBI" id="CHEBI:58210"/>
    </ligand>
</feature>
<evidence type="ECO:0000256" key="2">
    <source>
        <dbReference type="ARBA" id="ARBA00022630"/>
    </source>
</evidence>
<dbReference type="GO" id="GO:0004733">
    <property type="term" value="F:pyridoxamine phosphate oxidase activity"/>
    <property type="evidence" value="ECO:0007669"/>
    <property type="project" value="UniProtKB-UniRule"/>
</dbReference>
<dbReference type="GO" id="GO:0008615">
    <property type="term" value="P:pyridoxine biosynthetic process"/>
    <property type="evidence" value="ECO:0007669"/>
    <property type="project" value="UniProtKB-UniRule"/>
</dbReference>
<dbReference type="InterPro" id="IPR012349">
    <property type="entry name" value="Split_barrel_FMN-bd"/>
</dbReference>
<keyword evidence="5" id="KW-0664">Pyridoxine biosynthesis</keyword>
<dbReference type="AlphaFoldDB" id="A0A090QMX8"/>
<sequence length="214" mass="24569">MELSDIRRDYTKGGLRRHDLPAQPEILFDQWLKQAIEAQLTDPTAMTVATVDADGQPFQRIVLLKHFDEKGFVFYTNLGSRKAMQLADNAKISLHFPWHPLERQVHITGTAQKLSARDVLTYFSSRPKESQLAAWASRQSSRLSARQALESKFMELKQKYAKGEVPVPTFWGGYRVTVSSMEFWQGGANRLHDRFLFTRQADTPSTWDIERLAP</sequence>
<feature type="binding site" evidence="5 6">
    <location>
        <position position="122"/>
    </location>
    <ligand>
        <name>substrate</name>
    </ligand>
</feature>
<dbReference type="PANTHER" id="PTHR10851">
    <property type="entry name" value="PYRIDOXINE-5-PHOSPHATE OXIDASE"/>
    <property type="match status" value="1"/>
</dbReference>
<feature type="binding site" evidence="5 6">
    <location>
        <position position="130"/>
    </location>
    <ligand>
        <name>substrate</name>
    </ligand>
</feature>
<evidence type="ECO:0000313" key="10">
    <source>
        <dbReference type="EMBL" id="GAL04475.1"/>
    </source>
</evidence>
<dbReference type="InterPro" id="IPR019740">
    <property type="entry name" value="Pyridox_Oxase_CS"/>
</dbReference>
<comment type="pathway">
    <text evidence="5">Cofactor metabolism; pyridoxal 5'-phosphate salvage; pyridoxal 5'-phosphate from pyridoxamine 5'-phosphate: step 1/1.</text>
</comment>
<organism evidence="10 11">
    <name type="scientific">Photobacterium aphoticum</name>
    <dbReference type="NCBI Taxonomy" id="754436"/>
    <lineage>
        <taxon>Bacteria</taxon>
        <taxon>Pseudomonadati</taxon>
        <taxon>Pseudomonadota</taxon>
        <taxon>Gammaproteobacteria</taxon>
        <taxon>Vibrionales</taxon>
        <taxon>Vibrionaceae</taxon>
        <taxon>Photobacterium</taxon>
    </lineage>
</organism>
<feature type="domain" description="Pyridoxamine 5'-phosphate oxidase N-terminal" evidence="8">
    <location>
        <begin position="32"/>
        <end position="158"/>
    </location>
</feature>
<keyword evidence="2 5" id="KW-0285">Flavoprotein</keyword>
<feature type="binding site" evidence="5 6">
    <location>
        <position position="65"/>
    </location>
    <ligand>
        <name>substrate</name>
    </ligand>
</feature>
<dbReference type="InterPro" id="IPR019576">
    <property type="entry name" value="Pyridoxamine_oxidase_dimer_C"/>
</dbReference>
<feature type="binding site" evidence="5 7">
    <location>
        <position position="81"/>
    </location>
    <ligand>
        <name>FMN</name>
        <dbReference type="ChEBI" id="CHEBI:58210"/>
    </ligand>
</feature>
<dbReference type="EMBL" id="BBMN01000004">
    <property type="protein sequence ID" value="GAL04475.1"/>
    <property type="molecule type" value="Genomic_DNA"/>
</dbReference>
<name>A0A090QMX8_9GAMM</name>
<reference evidence="10 11" key="1">
    <citation type="journal article" date="2014" name="Genome Announc.">
        <title>Draft Genome Sequences of Two Vibrionaceae Species, Vibrio ponticus C121 and Photobacterium aphoticum C119, Isolated as Coral Reef Microbiota.</title>
        <authorList>
            <person name="Al-saari N."/>
            <person name="Meirelles P.M."/>
            <person name="Mino S."/>
            <person name="Suda W."/>
            <person name="Oshima K."/>
            <person name="Hattori M."/>
            <person name="Ohkuma M."/>
            <person name="Thompson F.L."/>
            <person name="Gomez-Gil B."/>
            <person name="Sawabe T."/>
            <person name="Sawabe T."/>
        </authorList>
    </citation>
    <scope>NUCLEOTIDE SEQUENCE [LARGE SCALE GENOMIC DNA]</scope>
    <source>
        <strain evidence="10 11">JCM 19237</strain>
    </source>
</reference>
<dbReference type="PROSITE" id="PS01064">
    <property type="entry name" value="PYRIDOX_OXIDASE"/>
    <property type="match status" value="1"/>
</dbReference>
<accession>A0A090QMX8</accession>
<dbReference type="HAMAP" id="MF_01629">
    <property type="entry name" value="PdxH"/>
    <property type="match status" value="1"/>
</dbReference>
<feature type="binding site" evidence="5 6">
    <location>
        <position position="126"/>
    </location>
    <ligand>
        <name>substrate</name>
    </ligand>
</feature>
<dbReference type="NCBIfam" id="TIGR00558">
    <property type="entry name" value="pdxH"/>
    <property type="match status" value="1"/>
</dbReference>
<feature type="binding site" evidence="5 7">
    <location>
        <begin position="139"/>
        <end position="140"/>
    </location>
    <ligand>
        <name>FMN</name>
        <dbReference type="ChEBI" id="CHEBI:58210"/>
    </ligand>
</feature>
<dbReference type="InterPro" id="IPR000659">
    <property type="entry name" value="Pyridox_Oxase"/>
</dbReference>
<feature type="binding site" evidence="5 7">
    <location>
        <position position="184"/>
    </location>
    <ligand>
        <name>FMN</name>
        <dbReference type="ChEBI" id="CHEBI:58210"/>
    </ligand>
</feature>
<keyword evidence="3 5" id="KW-0288">FMN</keyword>
<gene>
    <name evidence="5" type="primary">pdxH</name>
    <name evidence="10" type="ORF">JCM19237_1147</name>
</gene>
<feature type="binding site" evidence="6">
    <location>
        <begin position="7"/>
        <end position="10"/>
    </location>
    <ligand>
        <name>substrate</name>
    </ligand>
</feature>
<comment type="function">
    <text evidence="5">Catalyzes the oxidation of either pyridoxine 5'-phosphate (PNP) or pyridoxamine 5'-phosphate (PMP) into pyridoxal 5'-phosphate (PLP).</text>
</comment>
<evidence type="ECO:0000259" key="9">
    <source>
        <dbReference type="Pfam" id="PF10590"/>
    </source>
</evidence>
<dbReference type="GO" id="GO:0010181">
    <property type="term" value="F:FMN binding"/>
    <property type="evidence" value="ECO:0007669"/>
    <property type="project" value="UniProtKB-UniRule"/>
</dbReference>
<comment type="caution">
    <text evidence="10">The sequence shown here is derived from an EMBL/GenBank/DDBJ whole genome shotgun (WGS) entry which is preliminary data.</text>
</comment>
<feature type="binding site" evidence="5 7">
    <location>
        <position position="82"/>
    </location>
    <ligand>
        <name>FMN</name>
        <dbReference type="ChEBI" id="CHEBI:58210"/>
    </ligand>
</feature>
<feature type="binding site" evidence="5 6">
    <location>
        <begin position="190"/>
        <end position="192"/>
    </location>
    <ligand>
        <name>substrate</name>
    </ligand>
</feature>
<dbReference type="SUPFAM" id="SSF50475">
    <property type="entry name" value="FMN-binding split barrel"/>
    <property type="match status" value="1"/>
</dbReference>
<dbReference type="Pfam" id="PF01243">
    <property type="entry name" value="PNPOx_N"/>
    <property type="match status" value="1"/>
</dbReference>
<comment type="catalytic activity">
    <reaction evidence="5">
        <text>pyridoxamine 5'-phosphate + O2 + H2O = pyridoxal 5'-phosphate + H2O2 + NH4(+)</text>
        <dbReference type="Rhea" id="RHEA:15817"/>
        <dbReference type="ChEBI" id="CHEBI:15377"/>
        <dbReference type="ChEBI" id="CHEBI:15379"/>
        <dbReference type="ChEBI" id="CHEBI:16240"/>
        <dbReference type="ChEBI" id="CHEBI:28938"/>
        <dbReference type="ChEBI" id="CHEBI:58451"/>
        <dbReference type="ChEBI" id="CHEBI:597326"/>
        <dbReference type="EC" id="1.4.3.5"/>
    </reaction>
</comment>
<dbReference type="NCBIfam" id="NF004231">
    <property type="entry name" value="PRK05679.1"/>
    <property type="match status" value="1"/>
</dbReference>
<comment type="cofactor">
    <cofactor evidence="5 7">
        <name>FMN</name>
        <dbReference type="ChEBI" id="CHEBI:58210"/>
    </cofactor>
    <text evidence="5 7">Binds 1 FMN per subunit.</text>
</comment>
<evidence type="ECO:0000256" key="3">
    <source>
        <dbReference type="ARBA" id="ARBA00022643"/>
    </source>
</evidence>
<dbReference type="UniPathway" id="UPA01068">
    <property type="reaction ID" value="UER00304"/>
</dbReference>
<dbReference type="STRING" id="754436.JCM19237_1147"/>
<feature type="binding site" evidence="5 7">
    <location>
        <begin position="60"/>
        <end position="65"/>
    </location>
    <ligand>
        <name>FMN</name>
        <dbReference type="ChEBI" id="CHEBI:58210"/>
    </ligand>
</feature>
<evidence type="ECO:0000256" key="6">
    <source>
        <dbReference type="PIRSR" id="PIRSR000190-1"/>
    </source>
</evidence>
<feature type="binding site" evidence="5 7">
    <location>
        <position position="194"/>
    </location>
    <ligand>
        <name>FMN</name>
        <dbReference type="ChEBI" id="CHEBI:58210"/>
    </ligand>
</feature>
<evidence type="ECO:0000313" key="11">
    <source>
        <dbReference type="Proteomes" id="UP000029227"/>
    </source>
</evidence>
<feature type="domain" description="Pyridoxine 5'-phosphate oxidase dimerisation C-terminal" evidence="9">
    <location>
        <begin position="171"/>
        <end position="214"/>
    </location>
</feature>
<comment type="pathway">
    <text evidence="5">Cofactor metabolism; pyridoxal 5'-phosphate salvage; pyridoxal 5'-phosphate from pyridoxine 5'-phosphate: step 1/1.</text>
</comment>
<evidence type="ECO:0000256" key="1">
    <source>
        <dbReference type="ARBA" id="ARBA00007301"/>
    </source>
</evidence>
<evidence type="ECO:0000256" key="7">
    <source>
        <dbReference type="PIRSR" id="PIRSR000190-2"/>
    </source>
</evidence>
<evidence type="ECO:0000256" key="4">
    <source>
        <dbReference type="ARBA" id="ARBA00023002"/>
    </source>
</evidence>
<evidence type="ECO:0000256" key="5">
    <source>
        <dbReference type="HAMAP-Rule" id="MF_01629"/>
    </source>
</evidence>
<comment type="subunit">
    <text evidence="5">Homodimer.</text>
</comment>
<dbReference type="Proteomes" id="UP000029227">
    <property type="component" value="Unassembled WGS sequence"/>
</dbReference>
<evidence type="ECO:0000259" key="8">
    <source>
        <dbReference type="Pfam" id="PF01243"/>
    </source>
</evidence>
<dbReference type="EC" id="1.4.3.5" evidence="5"/>
<keyword evidence="4 5" id="KW-0560">Oxidoreductase</keyword>
<comment type="catalytic activity">
    <reaction evidence="5">
        <text>pyridoxine 5'-phosphate + O2 = pyridoxal 5'-phosphate + H2O2</text>
        <dbReference type="Rhea" id="RHEA:15149"/>
        <dbReference type="ChEBI" id="CHEBI:15379"/>
        <dbReference type="ChEBI" id="CHEBI:16240"/>
        <dbReference type="ChEBI" id="CHEBI:58589"/>
        <dbReference type="ChEBI" id="CHEBI:597326"/>
        <dbReference type="EC" id="1.4.3.5"/>
    </reaction>
</comment>
<protein>
    <recommendedName>
        <fullName evidence="5">Pyridoxine/pyridoxamine 5'-phosphate oxidase</fullName>
        <ecNumber evidence="5">1.4.3.5</ecNumber>
    </recommendedName>
    <alternativeName>
        <fullName evidence="5">PNP/PMP oxidase</fullName>
        <shortName evidence="5">PNPOx</shortName>
    </alternativeName>
    <alternativeName>
        <fullName evidence="5">Pyridoxal 5'-phosphate synthase</fullName>
    </alternativeName>
</protein>